<dbReference type="PANTHER" id="PTHR42862:SF1">
    <property type="entry name" value="DELTA-1-PYRROLINE-5-CARBOXYLATE DEHYDROGENASE 2, ISOFORM A-RELATED"/>
    <property type="match status" value="1"/>
</dbReference>
<dbReference type="InterPro" id="IPR002872">
    <property type="entry name" value="Proline_DH_dom"/>
</dbReference>
<dbReference type="Proteomes" id="UP000320582">
    <property type="component" value="Unassembled WGS sequence"/>
</dbReference>
<dbReference type="Gene3D" id="3.40.605.10">
    <property type="entry name" value="Aldehyde Dehydrogenase, Chain A, domain 1"/>
    <property type="match status" value="1"/>
</dbReference>
<dbReference type="GO" id="GO:0010133">
    <property type="term" value="P:L-proline catabolic process to L-glutamate"/>
    <property type="evidence" value="ECO:0007669"/>
    <property type="project" value="UniProtKB-UniRule"/>
</dbReference>
<dbReference type="Gene3D" id="1.20.5.460">
    <property type="entry name" value="Single helix bin"/>
    <property type="match status" value="1"/>
</dbReference>
<dbReference type="InterPro" id="IPR025703">
    <property type="entry name" value="Bifunct_PutA"/>
</dbReference>
<feature type="domain" description="Proline dehydrogenase PutA" evidence="9">
    <location>
        <begin position="75"/>
        <end position="185"/>
    </location>
</feature>
<name>A0A543KID1_9RHOB</name>
<sequence length="1167" mass="124615">MRSSGYRPVKVFDMLHEAKSTLPAGITHHLLRDEAQEIAHATRIAALDDTARESITQAATKLVQDIRSSDSPGLMEVFLAEYGLSTEEGIALMCLAEALLRVPDAATIDDLIEDKIAPSDWGRHLGKSSSSLVNASTWALMLTGRVLDERSKSAAQVLRGAVKRMGEPVIRTAVGRAMKEMGRQFVLGETIDKAMTRAKQLESRGYSYSYDMLGEAARTMADAKRYQTAYAAAIRAIGARASGNDIRTNPGISVKLSALHPRYELAQSDRVMAELVPRVRELARVAAALGLGFNIDAEEADRLALSLDVIGAVLADPALEGWDGFGVVVQAYGPRAGDTIDWLHAQAERLDRKLMVRLVKGAYWDTEIKRAQVFGLEGFPVLTQKQATDVNYIACARKLLGMHARIYPQFATHNAHTVAAVMHMADEMGVSALDYEFQRLHGMGEKLHDLVLTQQGTRCRIYAPVGAHKDLLAYLVRRLLENGANSSFVNQIVDEDVSPSVVAACPFAELEKLPVGVNPKIATGPELFGAARRNARGWDVTDQRDLDAIEAARAPFRTTCFEASPLIAVTVTGATPYKAHNPADPADLVGTVTVCAAEDVEAALAAAKPWTADVALRAQVLNRAADLYEQHFGQFFAILAREAGKSQLDAVGELREAVDFLRYYALQAQGLTAPARGVFACISPWNFPLAIFTGQIAGALAAGNGVLAKPAEQTPLVAYLAAQLLHEAGVPRDVLQLLPGDGATVGAALTSDAQVNGVAFTGSTETALVIRRAMANHLAPGAPLIAETGGLNAMIVDSTALPEQAVRDVLASSFQSAGQRCSALRCLYVQEDIAEEFRAMLFGAMDELRLGDPWALSTDVGPVIDPDAREQISAYVETARTQGRVLHELAAPDAGFFVPPVVVSVSGIKALEREVFGPVLHLATFKAADLDHVIADVNATGYGLTFGLHTRIDSRVQHVVERITAGNTYVNRNQIGAIVGSQPFGGEGLSGTGPKAGGPHYLTRFTQQRAQRATDRAGVAATPDVRKALATAHRPSLPPVQELPGPTGESNRLRFAARAPILCLGPGKDTAKAQAKAVQALGGVAVTLDGIPDGLDRISGFSGVLFWGHEDQARAIEKALAQRKGPILPLIADMPDAGHVFLERHLCIDTTASGGNAQLLAEIGGAK</sequence>
<comment type="caution">
    <text evidence="10">The sequence shown here is derived from an EMBL/GenBank/DDBJ whole genome shotgun (WGS) entry which is preliminary data.</text>
</comment>
<dbReference type="InterPro" id="IPR016160">
    <property type="entry name" value="Ald_DH_CS_CYS"/>
</dbReference>
<organism evidence="10 11">
    <name type="scientific">Roseinatronobacter monicus</name>
    <dbReference type="NCBI Taxonomy" id="393481"/>
    <lineage>
        <taxon>Bacteria</taxon>
        <taxon>Pseudomonadati</taxon>
        <taxon>Pseudomonadota</taxon>
        <taxon>Alphaproteobacteria</taxon>
        <taxon>Rhodobacterales</taxon>
        <taxon>Paracoccaceae</taxon>
        <taxon>Roseinatronobacter</taxon>
    </lineage>
</organism>
<dbReference type="Gene3D" id="3.20.20.220">
    <property type="match status" value="1"/>
</dbReference>
<dbReference type="GO" id="GO:0003700">
    <property type="term" value="F:DNA-binding transcription factor activity"/>
    <property type="evidence" value="ECO:0007669"/>
    <property type="project" value="InterPro"/>
</dbReference>
<evidence type="ECO:0000259" key="9">
    <source>
        <dbReference type="Pfam" id="PF14850"/>
    </source>
</evidence>
<dbReference type="EMBL" id="VFPT01000001">
    <property type="protein sequence ID" value="TQM94831.1"/>
    <property type="molecule type" value="Genomic_DNA"/>
</dbReference>
<dbReference type="GO" id="GO:0004657">
    <property type="term" value="F:proline dehydrogenase activity"/>
    <property type="evidence" value="ECO:0007669"/>
    <property type="project" value="UniProtKB-UniRule"/>
</dbReference>
<dbReference type="SUPFAM" id="SSF51730">
    <property type="entry name" value="FAD-linked oxidoreductase"/>
    <property type="match status" value="1"/>
</dbReference>
<dbReference type="Pfam" id="PF14850">
    <property type="entry name" value="Pro_dh-DNA_bdg"/>
    <property type="match status" value="1"/>
</dbReference>
<evidence type="ECO:0000256" key="6">
    <source>
        <dbReference type="PIRSR" id="PIRSR000197-1"/>
    </source>
</evidence>
<evidence type="ECO:0000256" key="2">
    <source>
        <dbReference type="ARBA" id="ARBA00023002"/>
    </source>
</evidence>
<dbReference type="FunFam" id="3.40.309.10:FF:000005">
    <property type="entry name" value="1-pyrroline-5-carboxylate dehydrogenase 1"/>
    <property type="match status" value="1"/>
</dbReference>
<comment type="similarity">
    <text evidence="5">In the N-terminal section; belongs to the proline dehydrogenase family.</text>
</comment>
<keyword evidence="5" id="KW-0642">Proline metabolism</keyword>
<feature type="domain" description="Aldehyde dehydrogenase" evidence="7">
    <location>
        <begin position="577"/>
        <end position="1009"/>
    </location>
</feature>
<evidence type="ECO:0000313" key="11">
    <source>
        <dbReference type="Proteomes" id="UP000320582"/>
    </source>
</evidence>
<keyword evidence="5" id="KW-0678">Repressor</keyword>
<evidence type="ECO:0000256" key="4">
    <source>
        <dbReference type="ARBA" id="ARBA00048142"/>
    </source>
</evidence>
<evidence type="ECO:0000313" key="10">
    <source>
        <dbReference type="EMBL" id="TQM94831.1"/>
    </source>
</evidence>
<keyword evidence="2 5" id="KW-0560">Oxidoreductase</keyword>
<evidence type="ECO:0000259" key="8">
    <source>
        <dbReference type="Pfam" id="PF01619"/>
    </source>
</evidence>
<dbReference type="InterPro" id="IPR005933">
    <property type="entry name" value="PutA_C"/>
</dbReference>
<dbReference type="SUPFAM" id="SSF53720">
    <property type="entry name" value="ALDH-like"/>
    <property type="match status" value="1"/>
</dbReference>
<keyword evidence="11" id="KW-1185">Reference proteome</keyword>
<comment type="pathway">
    <text evidence="5">Amino-acid degradation; L-proline degradation into L-glutamate; L-glutamate from L-proline: step 1/2.</text>
</comment>
<keyword evidence="5" id="KW-0804">Transcription</keyword>
<dbReference type="EC" id="1.2.1.88" evidence="5"/>
<gene>
    <name evidence="10" type="ORF">BD293_3521</name>
</gene>
<keyword evidence="3 5" id="KW-0520">NAD</keyword>
<dbReference type="Pfam" id="PF00171">
    <property type="entry name" value="Aldedh"/>
    <property type="match status" value="1"/>
</dbReference>
<dbReference type="SUPFAM" id="SSF81935">
    <property type="entry name" value="N-terminal domain of bifunctional PutA protein"/>
    <property type="match status" value="1"/>
</dbReference>
<comment type="catalytic activity">
    <reaction evidence="5">
        <text>L-proline + a quinone = (S)-1-pyrroline-5-carboxylate + a quinol + H(+)</text>
        <dbReference type="Rhea" id="RHEA:23784"/>
        <dbReference type="ChEBI" id="CHEBI:15378"/>
        <dbReference type="ChEBI" id="CHEBI:17388"/>
        <dbReference type="ChEBI" id="CHEBI:24646"/>
        <dbReference type="ChEBI" id="CHEBI:60039"/>
        <dbReference type="ChEBI" id="CHEBI:132124"/>
        <dbReference type="EC" id="1.5.5.2"/>
    </reaction>
</comment>
<comment type="cofactor">
    <cofactor evidence="5">
        <name>FAD</name>
        <dbReference type="ChEBI" id="CHEBI:57692"/>
    </cofactor>
</comment>
<protein>
    <recommendedName>
        <fullName evidence="5">Bifunctional protein PutA</fullName>
    </recommendedName>
    <domain>
        <recommendedName>
            <fullName evidence="5">Proline dehydrogenase</fullName>
            <ecNumber evidence="5">1.5.5.2</ecNumber>
        </recommendedName>
        <alternativeName>
            <fullName evidence="5">Proline oxidase</fullName>
        </alternativeName>
    </domain>
    <domain>
        <recommendedName>
            <fullName evidence="5">Delta-1-pyrroline-5-carboxylate dehydrogenase</fullName>
            <shortName evidence="5">P5C dehydrogenase</shortName>
            <ecNumber evidence="5">1.2.1.88</ecNumber>
        </recommendedName>
        <alternativeName>
            <fullName evidence="5">L-glutamate gamma-semialdehyde dehydrogenase</fullName>
        </alternativeName>
    </domain>
</protein>
<proteinExistence type="inferred from homology"/>
<evidence type="ECO:0000259" key="7">
    <source>
        <dbReference type="Pfam" id="PF00171"/>
    </source>
</evidence>
<comment type="function">
    <text evidence="5">Oxidizes proline to glutamate for use as a carbon and nitrogen source.</text>
</comment>
<dbReference type="Gene3D" id="3.40.309.10">
    <property type="entry name" value="Aldehyde Dehydrogenase, Chain A, domain 2"/>
    <property type="match status" value="1"/>
</dbReference>
<reference evidence="10 11" key="1">
    <citation type="submission" date="2019-06" db="EMBL/GenBank/DDBJ databases">
        <title>Genomic Encyclopedia of Archaeal and Bacterial Type Strains, Phase II (KMG-II): from individual species to whole genera.</title>
        <authorList>
            <person name="Goeker M."/>
        </authorList>
    </citation>
    <scope>NUCLEOTIDE SEQUENCE [LARGE SCALE GENOMIC DNA]</scope>
    <source>
        <strain evidence="10 11">DSM 18423</strain>
    </source>
</reference>
<dbReference type="GO" id="GO:0009898">
    <property type="term" value="C:cytoplasmic side of plasma membrane"/>
    <property type="evidence" value="ECO:0007669"/>
    <property type="project" value="TreeGrafter"/>
</dbReference>
<evidence type="ECO:0000256" key="5">
    <source>
        <dbReference type="PIRNR" id="PIRNR000197"/>
    </source>
</evidence>
<keyword evidence="5" id="KW-0805">Transcription regulation</keyword>
<dbReference type="GO" id="GO:0003677">
    <property type="term" value="F:DNA binding"/>
    <property type="evidence" value="ECO:0007669"/>
    <property type="project" value="UniProtKB-KW"/>
</dbReference>
<keyword evidence="5" id="KW-0285">Flavoprotein</keyword>
<dbReference type="UniPathway" id="UPA00261">
    <property type="reaction ID" value="UER00373"/>
</dbReference>
<dbReference type="AlphaFoldDB" id="A0A543KID1"/>
<feature type="active site" evidence="6">
    <location>
        <position position="787"/>
    </location>
</feature>
<dbReference type="InterPro" id="IPR029041">
    <property type="entry name" value="FAD-linked_oxidoreductase-like"/>
</dbReference>
<dbReference type="EC" id="1.5.5.2" evidence="5"/>
<dbReference type="InterPro" id="IPR015590">
    <property type="entry name" value="Aldehyde_DH_dom"/>
</dbReference>
<dbReference type="Pfam" id="PF01619">
    <property type="entry name" value="Pro_dh"/>
    <property type="match status" value="1"/>
</dbReference>
<comment type="similarity">
    <text evidence="5">In the C-terminal section; belongs to the aldehyde dehydrogenase family.</text>
</comment>
<keyword evidence="5" id="KW-0238">DNA-binding</keyword>
<dbReference type="InterPro" id="IPR016162">
    <property type="entry name" value="Ald_DH_N"/>
</dbReference>
<dbReference type="PANTHER" id="PTHR42862">
    <property type="entry name" value="DELTA-1-PYRROLINE-5-CARBOXYLATE DEHYDROGENASE 1, ISOFORM A-RELATED"/>
    <property type="match status" value="1"/>
</dbReference>
<accession>A0A543KID1</accession>
<dbReference type="InterPro" id="IPR024089">
    <property type="entry name" value="PRODH_PutA_dom_I/II"/>
</dbReference>
<keyword evidence="5" id="KW-0274">FAD</keyword>
<feature type="active site" evidence="6">
    <location>
        <position position="821"/>
    </location>
</feature>
<dbReference type="NCBIfam" id="NF008869">
    <property type="entry name" value="PRK11904.1"/>
    <property type="match status" value="1"/>
</dbReference>
<dbReference type="InterPro" id="IPR050485">
    <property type="entry name" value="Proline_metab_enzyme"/>
</dbReference>
<dbReference type="InterPro" id="IPR024082">
    <property type="entry name" value="PRODH_PutA_dom_II"/>
</dbReference>
<comment type="catalytic activity">
    <reaction evidence="4 5">
        <text>L-glutamate 5-semialdehyde + NAD(+) + H2O = L-glutamate + NADH + 2 H(+)</text>
        <dbReference type="Rhea" id="RHEA:30235"/>
        <dbReference type="ChEBI" id="CHEBI:15377"/>
        <dbReference type="ChEBI" id="CHEBI:15378"/>
        <dbReference type="ChEBI" id="CHEBI:29985"/>
        <dbReference type="ChEBI" id="CHEBI:57540"/>
        <dbReference type="ChEBI" id="CHEBI:57945"/>
        <dbReference type="ChEBI" id="CHEBI:58066"/>
        <dbReference type="EC" id="1.2.1.88"/>
    </reaction>
</comment>
<dbReference type="PIRSF" id="PIRSF000197">
    <property type="entry name" value="Bifunct_PutA"/>
    <property type="match status" value="1"/>
</dbReference>
<dbReference type="InterPro" id="IPR016163">
    <property type="entry name" value="Ald_DH_C"/>
</dbReference>
<comment type="pathway">
    <text evidence="1 5">Amino-acid degradation; L-proline degradation into L-glutamate; L-glutamate from L-proline: step 2/2.</text>
</comment>
<dbReference type="NCBIfam" id="TIGR01238">
    <property type="entry name" value="D1pyr5carbox3"/>
    <property type="match status" value="1"/>
</dbReference>
<evidence type="ECO:0000256" key="1">
    <source>
        <dbReference type="ARBA" id="ARBA00004786"/>
    </source>
</evidence>
<evidence type="ECO:0000256" key="3">
    <source>
        <dbReference type="ARBA" id="ARBA00023027"/>
    </source>
</evidence>
<feature type="domain" description="Proline dehydrogenase" evidence="8">
    <location>
        <begin position="195"/>
        <end position="491"/>
    </location>
</feature>
<dbReference type="PROSITE" id="PS00070">
    <property type="entry name" value="ALDEHYDE_DEHYDR_CYS"/>
    <property type="match status" value="1"/>
</dbReference>
<dbReference type="GO" id="GO:0003842">
    <property type="term" value="F:L-glutamate gamma-semialdehyde dehydrogenase activity"/>
    <property type="evidence" value="ECO:0007669"/>
    <property type="project" value="UniProtKB-UniRule"/>
</dbReference>
<dbReference type="InterPro" id="IPR016161">
    <property type="entry name" value="Ald_DH/histidinol_DH"/>
</dbReference>
<dbReference type="CDD" id="cd07125">
    <property type="entry name" value="ALDH_PutA-P5CDH"/>
    <property type="match status" value="1"/>
</dbReference>